<dbReference type="HOGENOM" id="CLU_082102_2_0_9"/>
<dbReference type="InterPro" id="IPR036594">
    <property type="entry name" value="Meth_synthase_dom"/>
</dbReference>
<evidence type="ECO:0000313" key="6">
    <source>
        <dbReference type="EMBL" id="EHL08549.1"/>
    </source>
</evidence>
<dbReference type="InterPro" id="IPR006158">
    <property type="entry name" value="Cobalamin-bd"/>
</dbReference>
<name>G9XIT5_DESHA</name>
<evidence type="ECO:0000256" key="3">
    <source>
        <dbReference type="ARBA" id="ARBA00023285"/>
    </source>
</evidence>
<dbReference type="AlphaFoldDB" id="G9XIT5"/>
<dbReference type="InterPro" id="IPR050554">
    <property type="entry name" value="Met_Synthase/Corrinoid"/>
</dbReference>
<dbReference type="FunFam" id="3.40.50.280:FF:000003">
    <property type="entry name" value="Dimethylamine methyltransferase corrinoid protein"/>
    <property type="match status" value="1"/>
</dbReference>
<dbReference type="GO" id="GO:0046653">
    <property type="term" value="P:tetrahydrofolate metabolic process"/>
    <property type="evidence" value="ECO:0007669"/>
    <property type="project" value="TreeGrafter"/>
</dbReference>
<organism evidence="6 7">
    <name type="scientific">Desulfitobacterium hafniense DP7</name>
    <dbReference type="NCBI Taxonomy" id="537010"/>
    <lineage>
        <taxon>Bacteria</taxon>
        <taxon>Bacillati</taxon>
        <taxon>Bacillota</taxon>
        <taxon>Clostridia</taxon>
        <taxon>Eubacteriales</taxon>
        <taxon>Desulfitobacteriaceae</taxon>
        <taxon>Desulfitobacterium</taxon>
    </lineage>
</organism>
<feature type="domain" description="B12-binding N-terminal" evidence="5">
    <location>
        <begin position="2"/>
        <end position="96"/>
    </location>
</feature>
<dbReference type="Pfam" id="PF02607">
    <property type="entry name" value="B12-binding_2"/>
    <property type="match status" value="1"/>
</dbReference>
<dbReference type="CDD" id="cd02070">
    <property type="entry name" value="corrinoid_protein_B12-BD"/>
    <property type="match status" value="1"/>
</dbReference>
<dbReference type="GO" id="GO:0031419">
    <property type="term" value="F:cobalamin binding"/>
    <property type="evidence" value="ECO:0007669"/>
    <property type="project" value="InterPro"/>
</dbReference>
<sequence length="218" mass="22727">MCFEGGIVMSDLTKLADTVFRGDFGSAGQITKELIDSGVEPLTIINQGLIAGMDIVAPKFKAGEMFVPEVMMAARAMAVGMEVVKPLIQDADIPSKGTVLIGTVAGDLHDIGKNLVIMILESGGFKVVDLGVDVSVEKFVAAAKQYNPQVIGMSALLTTTMTAMKDTIDALMEAGLRQSLKVIVGGAPLSQEFAGQIGADGYAADAMAAKELCEKLAV</sequence>
<comment type="caution">
    <text evidence="6">The sequence shown here is derived from an EMBL/GenBank/DDBJ whole genome shotgun (WGS) entry which is preliminary data.</text>
</comment>
<dbReference type="InterPro" id="IPR003759">
    <property type="entry name" value="Cbl-bd_cap"/>
</dbReference>
<evidence type="ECO:0000256" key="1">
    <source>
        <dbReference type="ARBA" id="ARBA00010854"/>
    </source>
</evidence>
<dbReference type="GO" id="GO:0050667">
    <property type="term" value="P:homocysteine metabolic process"/>
    <property type="evidence" value="ECO:0007669"/>
    <property type="project" value="TreeGrafter"/>
</dbReference>
<dbReference type="Gene3D" id="1.10.1240.10">
    <property type="entry name" value="Methionine synthase domain"/>
    <property type="match status" value="1"/>
</dbReference>
<dbReference type="GO" id="GO:0046872">
    <property type="term" value="F:metal ion binding"/>
    <property type="evidence" value="ECO:0007669"/>
    <property type="project" value="UniProtKB-KW"/>
</dbReference>
<keyword evidence="3" id="KW-0170">Cobalt</keyword>
<dbReference type="Pfam" id="PF02310">
    <property type="entry name" value="B12-binding"/>
    <property type="match status" value="1"/>
</dbReference>
<evidence type="ECO:0000256" key="2">
    <source>
        <dbReference type="ARBA" id="ARBA00022723"/>
    </source>
</evidence>
<dbReference type="PANTHER" id="PTHR45833">
    <property type="entry name" value="METHIONINE SYNTHASE"/>
    <property type="match status" value="1"/>
</dbReference>
<dbReference type="SMART" id="SM01018">
    <property type="entry name" value="B12-binding_2"/>
    <property type="match status" value="1"/>
</dbReference>
<proteinExistence type="inferred from homology"/>
<dbReference type="SUPFAM" id="SSF47644">
    <property type="entry name" value="Methionine synthase domain"/>
    <property type="match status" value="1"/>
</dbReference>
<dbReference type="GO" id="GO:0008705">
    <property type="term" value="F:methionine synthase activity"/>
    <property type="evidence" value="ECO:0007669"/>
    <property type="project" value="TreeGrafter"/>
</dbReference>
<protein>
    <submittedName>
        <fullName evidence="6">Putative dimethylamine corrinoid protein</fullName>
    </submittedName>
</protein>
<dbReference type="SUPFAM" id="SSF52242">
    <property type="entry name" value="Cobalamin (vitamin B12)-binding domain"/>
    <property type="match status" value="1"/>
</dbReference>
<reference evidence="6 7" key="1">
    <citation type="submission" date="2011-08" db="EMBL/GenBank/DDBJ databases">
        <authorList>
            <person name="Weinstock G."/>
            <person name="Sodergren E."/>
            <person name="Clifton S."/>
            <person name="Fulton L."/>
            <person name="Fulton B."/>
            <person name="Courtney L."/>
            <person name="Fronick C."/>
            <person name="Harrison M."/>
            <person name="Strong C."/>
            <person name="Farmer C."/>
            <person name="Delahaunty K."/>
            <person name="Markovic C."/>
            <person name="Hall O."/>
            <person name="Minx P."/>
            <person name="Tomlinson C."/>
            <person name="Mitreva M."/>
            <person name="Hou S."/>
            <person name="Chen J."/>
            <person name="Wollam A."/>
            <person name="Pepin K.H."/>
            <person name="Johnson M."/>
            <person name="Bhonagiri V."/>
            <person name="Zhang X."/>
            <person name="Suruliraj S."/>
            <person name="Warren W."/>
            <person name="Chinwalla A."/>
            <person name="Mardis E.R."/>
            <person name="Wilson R.K."/>
        </authorList>
    </citation>
    <scope>NUCLEOTIDE SEQUENCE [LARGE SCALE GENOMIC DNA]</scope>
    <source>
        <strain evidence="6 7">DP7</strain>
    </source>
</reference>
<gene>
    <name evidence="6" type="ORF">HMPREF0322_00861</name>
</gene>
<dbReference type="PATRIC" id="fig|537010.4.peg.797"/>
<evidence type="ECO:0000259" key="5">
    <source>
        <dbReference type="PROSITE" id="PS51337"/>
    </source>
</evidence>
<accession>G9XIT5</accession>
<dbReference type="GO" id="GO:0005829">
    <property type="term" value="C:cytosol"/>
    <property type="evidence" value="ECO:0007669"/>
    <property type="project" value="TreeGrafter"/>
</dbReference>
<dbReference type="Proteomes" id="UP000004416">
    <property type="component" value="Unassembled WGS sequence"/>
</dbReference>
<feature type="domain" description="B12-binding" evidence="4">
    <location>
        <begin position="96"/>
        <end position="218"/>
    </location>
</feature>
<dbReference type="PANTHER" id="PTHR45833:SF1">
    <property type="entry name" value="METHIONINE SYNTHASE"/>
    <property type="match status" value="1"/>
</dbReference>
<comment type="similarity">
    <text evidence="1">Belongs to the methylamine corrinoid protein family.</text>
</comment>
<keyword evidence="2" id="KW-0479">Metal-binding</keyword>
<evidence type="ECO:0000259" key="4">
    <source>
        <dbReference type="PROSITE" id="PS51332"/>
    </source>
</evidence>
<dbReference type="Gene3D" id="3.40.50.280">
    <property type="entry name" value="Cobalamin-binding domain"/>
    <property type="match status" value="1"/>
</dbReference>
<dbReference type="PROSITE" id="PS51337">
    <property type="entry name" value="B12_BINDING_NTER"/>
    <property type="match status" value="1"/>
</dbReference>
<dbReference type="InterPro" id="IPR036724">
    <property type="entry name" value="Cobalamin-bd_sf"/>
</dbReference>
<evidence type="ECO:0000313" key="7">
    <source>
        <dbReference type="Proteomes" id="UP000004416"/>
    </source>
</evidence>
<dbReference type="EMBL" id="AFZX01000020">
    <property type="protein sequence ID" value="EHL08549.1"/>
    <property type="molecule type" value="Genomic_DNA"/>
</dbReference>
<dbReference type="PROSITE" id="PS51332">
    <property type="entry name" value="B12_BINDING"/>
    <property type="match status" value="1"/>
</dbReference>